<reference evidence="2 3" key="1">
    <citation type="submission" date="2019-07" db="EMBL/GenBank/DDBJ databases">
        <title>Draft genome sequence of Haloferax volcanii SS0101, isolated from salt farm in Samut Sakhon, Thailand.</title>
        <authorList>
            <person name="Wanthongcharoen S."/>
            <person name="Yamprayoonswat W."/>
            <person name="Ruangsuj P."/>
            <person name="Thongpramul N."/>
            <person name="Jumpathong W."/>
            <person name="Sittihan S."/>
            <person name="Kanjanavas P."/>
            <person name="Yasawong M."/>
        </authorList>
    </citation>
    <scope>NUCLEOTIDE SEQUENCE [LARGE SCALE GENOMIC DNA]</scope>
    <source>
        <strain evidence="2 3">SS0101</strain>
    </source>
</reference>
<dbReference type="Pfam" id="PF16177">
    <property type="entry name" value="ACAS_N"/>
    <property type="match status" value="1"/>
</dbReference>
<dbReference type="SUPFAM" id="SSF56801">
    <property type="entry name" value="Acetyl-CoA synthetase-like"/>
    <property type="match status" value="1"/>
</dbReference>
<dbReference type="GO" id="GO:0050218">
    <property type="term" value="F:propionate-CoA ligase activity"/>
    <property type="evidence" value="ECO:0007669"/>
    <property type="project" value="TreeGrafter"/>
</dbReference>
<organism evidence="2 3">
    <name type="scientific">Haloferax volcanii</name>
    <name type="common">Halobacterium volcanii</name>
    <dbReference type="NCBI Taxonomy" id="2246"/>
    <lineage>
        <taxon>Archaea</taxon>
        <taxon>Methanobacteriati</taxon>
        <taxon>Methanobacteriota</taxon>
        <taxon>Stenosarchaea group</taxon>
        <taxon>Halobacteria</taxon>
        <taxon>Halobacteriales</taxon>
        <taxon>Haloferacaceae</taxon>
        <taxon>Haloferax</taxon>
    </lineage>
</organism>
<sequence length="113" mass="13073">MAEDEEIPPSPQFVEQATVTDDSVSDEFEENWPDCWARAAATLDWFDPYESVLPDDEPPFEWFAGGTLNACYNCVDRHVEAGAKNRVAIKWESHLGETRTYTYQDLYREVNEF</sequence>
<gene>
    <name evidence="2" type="ORF">FQA18_18860</name>
</gene>
<dbReference type="InterPro" id="IPR042099">
    <property type="entry name" value="ANL_N_sf"/>
</dbReference>
<keyword evidence="2" id="KW-0436">Ligase</keyword>
<evidence type="ECO:0000313" key="2">
    <source>
        <dbReference type="EMBL" id="TVT88615.1"/>
    </source>
</evidence>
<evidence type="ECO:0000313" key="3">
    <source>
        <dbReference type="Proteomes" id="UP000320212"/>
    </source>
</evidence>
<proteinExistence type="predicted"/>
<dbReference type="PANTHER" id="PTHR43347:SF3">
    <property type="entry name" value="ACYL-COA SYNTHETASE SHORT-CHAIN FAMILY MEMBER 3, MITOCHONDRIAL"/>
    <property type="match status" value="1"/>
</dbReference>
<feature type="domain" description="Acetyl-coenzyme A synthetase N-terminal" evidence="1">
    <location>
        <begin position="26"/>
        <end position="74"/>
    </location>
</feature>
<dbReference type="AlphaFoldDB" id="A0A558FSW5"/>
<dbReference type="RefSeq" id="WP_315851371.1">
    <property type="nucleotide sequence ID" value="NZ_VMTR01000290.1"/>
</dbReference>
<dbReference type="EMBL" id="VMTR01000290">
    <property type="protein sequence ID" value="TVT88615.1"/>
    <property type="molecule type" value="Genomic_DNA"/>
</dbReference>
<dbReference type="PANTHER" id="PTHR43347">
    <property type="entry name" value="ACYL-COA SYNTHETASE"/>
    <property type="match status" value="1"/>
</dbReference>
<accession>A0A558FSW5</accession>
<protein>
    <submittedName>
        <fullName evidence="2">Acetate--CoA ligase</fullName>
    </submittedName>
</protein>
<name>A0A558FSW5_HALVO</name>
<evidence type="ECO:0000259" key="1">
    <source>
        <dbReference type="Pfam" id="PF16177"/>
    </source>
</evidence>
<dbReference type="InterPro" id="IPR032387">
    <property type="entry name" value="ACAS_N"/>
</dbReference>
<dbReference type="Gene3D" id="3.40.50.12780">
    <property type="entry name" value="N-terminal domain of ligase-like"/>
    <property type="match status" value="1"/>
</dbReference>
<comment type="caution">
    <text evidence="2">The sequence shown here is derived from an EMBL/GenBank/DDBJ whole genome shotgun (WGS) entry which is preliminary data.</text>
</comment>
<dbReference type="Proteomes" id="UP000320212">
    <property type="component" value="Unassembled WGS sequence"/>
</dbReference>
<feature type="non-terminal residue" evidence="2">
    <location>
        <position position="113"/>
    </location>
</feature>